<geneLocation type="plasmid" evidence="4">
    <name>pDson03</name>
</geneLocation>
<feature type="domain" description="EAL" evidence="2">
    <location>
        <begin position="361"/>
        <end position="608"/>
    </location>
</feature>
<dbReference type="SUPFAM" id="SSF55073">
    <property type="entry name" value="Nucleotide cyclase"/>
    <property type="match status" value="1"/>
</dbReference>
<accession>A0AAU7U6U7</accession>
<dbReference type="InterPro" id="IPR000160">
    <property type="entry name" value="GGDEF_dom"/>
</dbReference>
<dbReference type="PROSITE" id="PS50883">
    <property type="entry name" value="EAL"/>
    <property type="match status" value="1"/>
</dbReference>
<evidence type="ECO:0000256" key="1">
    <source>
        <dbReference type="SAM" id="Phobius"/>
    </source>
</evidence>
<feature type="domain" description="GGDEF" evidence="3">
    <location>
        <begin position="219"/>
        <end position="352"/>
    </location>
</feature>
<organism evidence="4">
    <name type="scientific">Deinococcus sonorensis KR-87</name>
    <dbReference type="NCBI Taxonomy" id="694439"/>
    <lineage>
        <taxon>Bacteria</taxon>
        <taxon>Thermotogati</taxon>
        <taxon>Deinococcota</taxon>
        <taxon>Deinococci</taxon>
        <taxon>Deinococcales</taxon>
        <taxon>Deinococcaceae</taxon>
        <taxon>Deinococcus</taxon>
    </lineage>
</organism>
<keyword evidence="1" id="KW-0812">Transmembrane</keyword>
<dbReference type="Gene3D" id="3.20.20.450">
    <property type="entry name" value="EAL domain"/>
    <property type="match status" value="1"/>
</dbReference>
<dbReference type="PROSITE" id="PS50887">
    <property type="entry name" value="GGDEF"/>
    <property type="match status" value="1"/>
</dbReference>
<dbReference type="Pfam" id="PF00990">
    <property type="entry name" value="GGDEF"/>
    <property type="match status" value="1"/>
</dbReference>
<keyword evidence="4" id="KW-0614">Plasmid</keyword>
<dbReference type="InterPro" id="IPR035919">
    <property type="entry name" value="EAL_sf"/>
</dbReference>
<dbReference type="FunFam" id="3.30.70.270:FF:000001">
    <property type="entry name" value="Diguanylate cyclase domain protein"/>
    <property type="match status" value="1"/>
</dbReference>
<keyword evidence="1" id="KW-0472">Membrane</keyword>
<dbReference type="PANTHER" id="PTHR44757">
    <property type="entry name" value="DIGUANYLATE CYCLASE DGCP"/>
    <property type="match status" value="1"/>
</dbReference>
<proteinExistence type="predicted"/>
<dbReference type="InterPro" id="IPR001633">
    <property type="entry name" value="EAL_dom"/>
</dbReference>
<dbReference type="InterPro" id="IPR029787">
    <property type="entry name" value="Nucleotide_cyclase"/>
</dbReference>
<name>A0AAU7U6U7_9DEIO</name>
<dbReference type="SUPFAM" id="SSF141868">
    <property type="entry name" value="EAL domain-like"/>
    <property type="match status" value="1"/>
</dbReference>
<dbReference type="EMBL" id="CP158298">
    <property type="protein sequence ID" value="XBV84105.1"/>
    <property type="molecule type" value="Genomic_DNA"/>
</dbReference>
<dbReference type="AlphaFoldDB" id="A0AAU7U6U7"/>
<feature type="transmembrane region" description="Helical" evidence="1">
    <location>
        <begin position="47"/>
        <end position="70"/>
    </location>
</feature>
<dbReference type="RefSeq" id="WP_350242135.1">
    <property type="nucleotide sequence ID" value="NZ_CP158298.1"/>
</dbReference>
<evidence type="ECO:0000259" key="3">
    <source>
        <dbReference type="PROSITE" id="PS50887"/>
    </source>
</evidence>
<sequence length="609" mass="66835">MSNEAQSARRRWTRIGEDRLPDQLLAAILLSTAAVQAAVVLDPRHQWSPALAVPEVIGFVLRVAISVWVLRTAGRPRHAWTWAGIIVADALLLTWSFVDILVTTVPILLLLVAHLPFIGVVLQGRQRWSAFAAVLLPSGAVLAQRAWEASWWDLSSLLIFWVAALVVGLSTVRATEALAAAEARRAHESLHDALTGLPNRRLYADRLASAVTHALREGTEVAVLLIDLDRFKLINDSLGHGAGDDLLRAVSRRMRSTLRADDTLARLGGDEFVVIAQGIHGPSDALVVAAHLQDTLRAPLDVAGQRLFVTVSIGIAFARGRRQDLDAVLREADTAMYRAKSAGRSTIRMFDERMGEMAIRRMSLETQLRRDLTEHTSALRVVYQPIVDPRTTRIVAVEALARWHHHGQTVAPDEFIRVAEEADLIHELGVQVLHSALAAATAWSPLHPDLGLAVNVSPVQLQRADFSGHVRDALRAHGRAPHLLSLEITEGALLDGSEVSMRNLSDLHQGGVQLAVDDFGSGCSSLAQLRRFAVHRLKGDRSFADDAPLLRAVADLGAALQCEVLAEGIETAAQRDTVVQLGYRLAQGYYWYRPQRAAEIEQLLVRQRH</sequence>
<dbReference type="SMART" id="SM00267">
    <property type="entry name" value="GGDEF"/>
    <property type="match status" value="1"/>
</dbReference>
<dbReference type="CDD" id="cd01948">
    <property type="entry name" value="EAL"/>
    <property type="match status" value="1"/>
</dbReference>
<dbReference type="InterPro" id="IPR043128">
    <property type="entry name" value="Rev_trsase/Diguanyl_cyclase"/>
</dbReference>
<dbReference type="KEGG" id="dsc:ABOD76_03330"/>
<reference evidence="4" key="1">
    <citation type="submission" date="2024-06" db="EMBL/GenBank/DDBJ databases">
        <title>Draft Genome Sequence of Deinococcus sonorensis Type Strain KR-87, a Biofilm Producing Representative of the Genus Deinococcus.</title>
        <authorList>
            <person name="Boren L.S."/>
            <person name="Grosso R.A."/>
            <person name="Hugenberg-Cox A.N."/>
            <person name="Hill J.T.E."/>
            <person name="Albert C.M."/>
            <person name="Tuohy J.M."/>
        </authorList>
    </citation>
    <scope>NUCLEOTIDE SEQUENCE</scope>
    <source>
        <strain evidence="4">KR-87</strain>
        <plasmid evidence="4">pDson03</plasmid>
    </source>
</reference>
<dbReference type="NCBIfam" id="TIGR00254">
    <property type="entry name" value="GGDEF"/>
    <property type="match status" value="1"/>
</dbReference>
<dbReference type="PANTHER" id="PTHR44757:SF2">
    <property type="entry name" value="BIOFILM ARCHITECTURE MAINTENANCE PROTEIN MBAA"/>
    <property type="match status" value="1"/>
</dbReference>
<dbReference type="Pfam" id="PF00563">
    <property type="entry name" value="EAL"/>
    <property type="match status" value="1"/>
</dbReference>
<dbReference type="CDD" id="cd01949">
    <property type="entry name" value="GGDEF"/>
    <property type="match status" value="1"/>
</dbReference>
<protein>
    <submittedName>
        <fullName evidence="4">EAL domain-containing protein</fullName>
    </submittedName>
</protein>
<dbReference type="SMART" id="SM00052">
    <property type="entry name" value="EAL"/>
    <property type="match status" value="1"/>
</dbReference>
<gene>
    <name evidence="4" type="ORF">ABOD76_03330</name>
</gene>
<keyword evidence="1" id="KW-1133">Transmembrane helix</keyword>
<dbReference type="InterPro" id="IPR052155">
    <property type="entry name" value="Biofilm_reg_signaling"/>
</dbReference>
<dbReference type="Gene3D" id="3.30.70.270">
    <property type="match status" value="1"/>
</dbReference>
<evidence type="ECO:0000259" key="2">
    <source>
        <dbReference type="PROSITE" id="PS50883"/>
    </source>
</evidence>
<evidence type="ECO:0000313" key="4">
    <source>
        <dbReference type="EMBL" id="XBV84105.1"/>
    </source>
</evidence>